<gene>
    <name evidence="2" type="ORF">KUCA_T00001881001</name>
</gene>
<reference evidence="2" key="2">
    <citation type="submission" date="2014-02" db="EMBL/GenBank/DDBJ databases">
        <title>Complete DNA sequence of /Kuraishia capsulata/ illustrates novel genomic features among budding yeasts (/Saccharomycotina/).</title>
        <authorList>
            <person name="Morales L."/>
            <person name="Noel B."/>
            <person name="Porcel B."/>
            <person name="Marcet-Houben M."/>
            <person name="Hullo M-F."/>
            <person name="Sacerdot C."/>
            <person name="Tekaia F."/>
            <person name="Leh-Louis V."/>
            <person name="Despons L."/>
            <person name="Khanna V."/>
            <person name="Aury J-M."/>
            <person name="Barbe V."/>
            <person name="Couloux A."/>
            <person name="Labadie K."/>
            <person name="Pelletier E."/>
            <person name="Souciet J-L."/>
            <person name="Boekhout T."/>
            <person name="Gabaldon T."/>
            <person name="Wincker P."/>
            <person name="Dujon B."/>
        </authorList>
    </citation>
    <scope>NUCLEOTIDE SEQUENCE</scope>
    <source>
        <strain evidence="2">CBS 1993</strain>
    </source>
</reference>
<dbReference type="AlphaFoldDB" id="W6MUT6"/>
<dbReference type="PANTHER" id="PTHR28265">
    <property type="entry name" value="MAINTENANCE OF TELOMERE CAPPING PROTEIN 1"/>
    <property type="match status" value="1"/>
</dbReference>
<evidence type="ECO:0000313" key="2">
    <source>
        <dbReference type="EMBL" id="CDK25910.1"/>
    </source>
</evidence>
<sequence>MSSSNKPSEADDVLEFLNSLPDSDKAKDGKTAAKKQDGKSDEDIFEFLDELAAEDKKEKSSPTPEPVIAPSVSKDETSEDVSSTQTTPEKTATVPAGDVSDPISSLTSWWSTSGSTRVGSQVSSLWGTAQSLKQSAQEKAEEAIRLAKEKGLEENVRKAFQEVGITGVREDGKPMTEEELLKLPDAHQALQSLNKGFGFFQNKLSGVIDKIQTDFENAIGPHDEVLDVKLVHDLRNYGMLNKYVTHNFESVMSAQVDGDIQVKVAESQTVSVKEEESDSRSLSLFQGKISDAEKLVFANIESVIKNSEETKENASETAPKKESRPIRKSNLFIGLQAVAVQPTTSSPSASDLITIDAYSAGSFSFTTVLKDTTHNITIVNRSQPFPLKWAKWLDDSEDKKEDQDSAVDSTDVDPSDWVIDWVNRGLDMTFGVLAQSYIIRRMGY</sequence>
<dbReference type="EMBL" id="HG793126">
    <property type="protein sequence ID" value="CDK25910.1"/>
    <property type="molecule type" value="Genomic_DNA"/>
</dbReference>
<reference evidence="2" key="1">
    <citation type="submission" date="2013-12" db="EMBL/GenBank/DDBJ databases">
        <authorList>
            <person name="Genoscope - CEA"/>
        </authorList>
    </citation>
    <scope>NUCLEOTIDE SEQUENCE</scope>
    <source>
        <strain evidence="2">CBS 1993</strain>
    </source>
</reference>
<evidence type="ECO:0008006" key="4">
    <source>
        <dbReference type="Google" id="ProtNLM"/>
    </source>
</evidence>
<protein>
    <recommendedName>
        <fullName evidence="4">Maintenance of telomere capping protein 1</fullName>
    </recommendedName>
</protein>
<feature type="compositionally biased region" description="Acidic residues" evidence="1">
    <location>
        <begin position="43"/>
        <end position="52"/>
    </location>
</feature>
<dbReference type="GeneID" id="34519308"/>
<feature type="region of interest" description="Disordered" evidence="1">
    <location>
        <begin position="1"/>
        <end position="99"/>
    </location>
</feature>
<name>W6MUT6_9ASCO</name>
<dbReference type="PANTHER" id="PTHR28265:SF1">
    <property type="entry name" value="MAINTENANCE OF TELOMERE CAPPING PROTEIN 1"/>
    <property type="match status" value="1"/>
</dbReference>
<feature type="compositionally biased region" description="Polar residues" evidence="1">
    <location>
        <begin position="80"/>
        <end position="90"/>
    </location>
</feature>
<dbReference type="InterPro" id="IPR018814">
    <property type="entry name" value="DUF5427"/>
</dbReference>
<keyword evidence="3" id="KW-1185">Reference proteome</keyword>
<organism evidence="2 3">
    <name type="scientific">Kuraishia capsulata CBS 1993</name>
    <dbReference type="NCBI Taxonomy" id="1382522"/>
    <lineage>
        <taxon>Eukaryota</taxon>
        <taxon>Fungi</taxon>
        <taxon>Dikarya</taxon>
        <taxon>Ascomycota</taxon>
        <taxon>Saccharomycotina</taxon>
        <taxon>Pichiomycetes</taxon>
        <taxon>Pichiales</taxon>
        <taxon>Pichiaceae</taxon>
        <taxon>Kuraishia</taxon>
    </lineage>
</organism>
<dbReference type="HOGENOM" id="CLU_042692_0_0_1"/>
<dbReference type="OrthoDB" id="5594977at2759"/>
<accession>W6MUT6</accession>
<proteinExistence type="predicted"/>
<evidence type="ECO:0000313" key="3">
    <source>
        <dbReference type="Proteomes" id="UP000019384"/>
    </source>
</evidence>
<feature type="compositionally biased region" description="Basic and acidic residues" evidence="1">
    <location>
        <begin position="22"/>
        <end position="42"/>
    </location>
</feature>
<dbReference type="Proteomes" id="UP000019384">
    <property type="component" value="Unassembled WGS sequence"/>
</dbReference>
<dbReference type="Pfam" id="PF10310">
    <property type="entry name" value="DUF5427"/>
    <property type="match status" value="1"/>
</dbReference>
<evidence type="ECO:0000256" key="1">
    <source>
        <dbReference type="SAM" id="MobiDB-lite"/>
    </source>
</evidence>
<dbReference type="STRING" id="1382522.W6MUT6"/>
<dbReference type="RefSeq" id="XP_022457920.1">
    <property type="nucleotide sequence ID" value="XM_022604105.1"/>
</dbReference>